<keyword evidence="7 11" id="KW-0297">G-protein coupled receptor</keyword>
<dbReference type="OMA" id="IIIFRLP"/>
<dbReference type="PRINTS" id="PR00245">
    <property type="entry name" value="OLFACTORYR"/>
</dbReference>
<dbReference type="PROSITE" id="PS00237">
    <property type="entry name" value="G_PROTEIN_RECEP_F1_1"/>
    <property type="match status" value="1"/>
</dbReference>
<evidence type="ECO:0000256" key="12">
    <source>
        <dbReference type="RuleBase" id="RU363047"/>
    </source>
</evidence>
<dbReference type="Pfam" id="PF13853">
    <property type="entry name" value="7tm_4"/>
    <property type="match status" value="1"/>
</dbReference>
<sequence length="311" mass="35246">MAYNNQTWVNEFILLGLSNDWKTQIYLFVLFLSTYLVTMLGNFLIIHLIRLDSRLHTPMYFFLSILSIVDICYMNSSVPQMLIHFLSSRKSIPFHSCVFQLYISLGLGGTEFFLLGAMAYDRYVAVCYPLHYTVIMNGGLCMALAAACWAAGFLNSLMETIITFRLPLCQDVINHFACETLAVLRLACVDISFNKIMVTFSGFVVIMLPCSLVLFSYAQIVKAILRIRSTQGRRKAFGTCASHLTVVSLCFGATIFTYMRPQATSSAEHEKMIALFYTTVAPMLNPIIYSLRNKEVMGALRRTLERFSEET</sequence>
<keyword evidence="6 12" id="KW-1133">Transmembrane helix</keyword>
<evidence type="ECO:0000256" key="1">
    <source>
        <dbReference type="ARBA" id="ARBA00004651"/>
    </source>
</evidence>
<evidence type="ECO:0000256" key="6">
    <source>
        <dbReference type="ARBA" id="ARBA00022989"/>
    </source>
</evidence>
<evidence type="ECO:0000259" key="13">
    <source>
        <dbReference type="PROSITE" id="PS50262"/>
    </source>
</evidence>
<keyword evidence="4 11" id="KW-0812">Transmembrane</keyword>
<evidence type="ECO:0000256" key="11">
    <source>
        <dbReference type="RuleBase" id="RU000688"/>
    </source>
</evidence>
<feature type="transmembrane region" description="Helical" evidence="12">
    <location>
        <begin position="196"/>
        <end position="215"/>
    </location>
</feature>
<dbReference type="PROSITE" id="PS50262">
    <property type="entry name" value="G_PROTEIN_RECEP_F1_2"/>
    <property type="match status" value="1"/>
</dbReference>
<dbReference type="PRINTS" id="PR00237">
    <property type="entry name" value="GPCRRHODOPSN"/>
</dbReference>
<dbReference type="InterPro" id="IPR000276">
    <property type="entry name" value="GPCR_Rhodpsn"/>
</dbReference>
<feature type="transmembrane region" description="Helical" evidence="12">
    <location>
        <begin position="60"/>
        <end position="78"/>
    </location>
</feature>
<evidence type="ECO:0000256" key="4">
    <source>
        <dbReference type="ARBA" id="ARBA00022692"/>
    </source>
</evidence>
<feature type="transmembrane region" description="Helical" evidence="12">
    <location>
        <begin position="236"/>
        <end position="260"/>
    </location>
</feature>
<dbReference type="AlphaFoldDB" id="A0A4X2M1G1"/>
<accession>A0A4X2M1G1</accession>
<dbReference type="Proteomes" id="UP000314987">
    <property type="component" value="Unassembled WGS sequence"/>
</dbReference>
<keyword evidence="8 12" id="KW-0472">Membrane</keyword>
<keyword evidence="3 12" id="KW-0716">Sensory transduction</keyword>
<keyword evidence="5 12" id="KW-0552">Olfaction</keyword>
<reference evidence="14" key="3">
    <citation type="submission" date="2025-09" db="UniProtKB">
        <authorList>
            <consortium name="Ensembl"/>
        </authorList>
    </citation>
    <scope>IDENTIFICATION</scope>
</reference>
<evidence type="ECO:0000256" key="8">
    <source>
        <dbReference type="ARBA" id="ARBA00023136"/>
    </source>
</evidence>
<dbReference type="GO" id="GO:0004930">
    <property type="term" value="F:G protein-coupled receptor activity"/>
    <property type="evidence" value="ECO:0007669"/>
    <property type="project" value="UniProtKB-KW"/>
</dbReference>
<comment type="subcellular location">
    <subcellularLocation>
        <location evidence="1 12">Cell membrane</location>
        <topology evidence="1 12">Multi-pass membrane protein</topology>
    </subcellularLocation>
</comment>
<proteinExistence type="inferred from homology"/>
<keyword evidence="15" id="KW-1185">Reference proteome</keyword>
<comment type="similarity">
    <text evidence="11">Belongs to the G-protein coupled receptor 1 family.</text>
</comment>
<keyword evidence="2 12" id="KW-1003">Cell membrane</keyword>
<feature type="transmembrane region" description="Helical" evidence="12">
    <location>
        <begin position="98"/>
        <end position="120"/>
    </location>
</feature>
<evidence type="ECO:0000256" key="5">
    <source>
        <dbReference type="ARBA" id="ARBA00022725"/>
    </source>
</evidence>
<dbReference type="InterPro" id="IPR017452">
    <property type="entry name" value="GPCR_Rhodpsn_7TM"/>
</dbReference>
<dbReference type="InterPro" id="IPR000725">
    <property type="entry name" value="Olfact_rcpt"/>
</dbReference>
<evidence type="ECO:0000256" key="2">
    <source>
        <dbReference type="ARBA" id="ARBA00022475"/>
    </source>
</evidence>
<dbReference type="Ensembl" id="ENSVURT00010034322.1">
    <property type="protein sequence ID" value="ENSVURP00010030143.1"/>
    <property type="gene ID" value="ENSVURG00010023050.1"/>
</dbReference>
<evidence type="ECO:0000313" key="14">
    <source>
        <dbReference type="Ensembl" id="ENSVURP00010030143.1"/>
    </source>
</evidence>
<evidence type="ECO:0000256" key="9">
    <source>
        <dbReference type="ARBA" id="ARBA00023170"/>
    </source>
</evidence>
<dbReference type="STRING" id="29139.ENSVURP00010030143"/>
<dbReference type="GO" id="GO:0005886">
    <property type="term" value="C:plasma membrane"/>
    <property type="evidence" value="ECO:0007669"/>
    <property type="project" value="UniProtKB-SubCell"/>
</dbReference>
<feature type="transmembrane region" description="Helical" evidence="12">
    <location>
        <begin position="25"/>
        <end position="48"/>
    </location>
</feature>
<evidence type="ECO:0000256" key="7">
    <source>
        <dbReference type="ARBA" id="ARBA00023040"/>
    </source>
</evidence>
<feature type="transmembrane region" description="Helical" evidence="12">
    <location>
        <begin position="132"/>
        <end position="154"/>
    </location>
</feature>
<dbReference type="GO" id="GO:0004984">
    <property type="term" value="F:olfactory receptor activity"/>
    <property type="evidence" value="ECO:0007669"/>
    <property type="project" value="InterPro"/>
</dbReference>
<evidence type="ECO:0000313" key="15">
    <source>
        <dbReference type="Proteomes" id="UP000314987"/>
    </source>
</evidence>
<reference evidence="15" key="1">
    <citation type="submission" date="2018-12" db="EMBL/GenBank/DDBJ databases">
        <authorList>
            <person name="Yazar S."/>
        </authorList>
    </citation>
    <scope>NUCLEOTIDE SEQUENCE [LARGE SCALE GENOMIC DNA]</scope>
</reference>
<dbReference type="Gene3D" id="1.20.1070.10">
    <property type="entry name" value="Rhodopsin 7-helix transmembrane proteins"/>
    <property type="match status" value="1"/>
</dbReference>
<keyword evidence="9 11" id="KW-0675">Receptor</keyword>
<dbReference type="PANTHER" id="PTHR26453">
    <property type="entry name" value="OLFACTORY RECEPTOR"/>
    <property type="match status" value="1"/>
</dbReference>
<feature type="transmembrane region" description="Helical" evidence="12">
    <location>
        <begin position="272"/>
        <end position="291"/>
    </location>
</feature>
<reference evidence="14" key="2">
    <citation type="submission" date="2025-08" db="UniProtKB">
        <authorList>
            <consortium name="Ensembl"/>
        </authorList>
    </citation>
    <scope>IDENTIFICATION</scope>
</reference>
<evidence type="ECO:0000256" key="3">
    <source>
        <dbReference type="ARBA" id="ARBA00022606"/>
    </source>
</evidence>
<dbReference type="GeneTree" id="ENSGT01040000240406"/>
<dbReference type="FunFam" id="1.20.1070.10:FF:000005">
    <property type="entry name" value="Olfactory receptor"/>
    <property type="match status" value="1"/>
</dbReference>
<protein>
    <recommendedName>
        <fullName evidence="12">Olfactory receptor</fullName>
    </recommendedName>
</protein>
<keyword evidence="10 11" id="KW-0807">Transducer</keyword>
<dbReference type="SUPFAM" id="SSF81321">
    <property type="entry name" value="Family A G protein-coupled receptor-like"/>
    <property type="match status" value="1"/>
</dbReference>
<organism evidence="14 15">
    <name type="scientific">Vombatus ursinus</name>
    <name type="common">Common wombat</name>
    <dbReference type="NCBI Taxonomy" id="29139"/>
    <lineage>
        <taxon>Eukaryota</taxon>
        <taxon>Metazoa</taxon>
        <taxon>Chordata</taxon>
        <taxon>Craniata</taxon>
        <taxon>Vertebrata</taxon>
        <taxon>Euteleostomi</taxon>
        <taxon>Mammalia</taxon>
        <taxon>Metatheria</taxon>
        <taxon>Diprotodontia</taxon>
        <taxon>Vombatidae</taxon>
        <taxon>Vombatus</taxon>
    </lineage>
</organism>
<name>A0A4X2M1G1_VOMUR</name>
<evidence type="ECO:0000256" key="10">
    <source>
        <dbReference type="ARBA" id="ARBA00023224"/>
    </source>
</evidence>
<feature type="domain" description="G-protein coupled receptors family 1 profile" evidence="13">
    <location>
        <begin position="41"/>
        <end position="289"/>
    </location>
</feature>